<comment type="subcellular location">
    <subcellularLocation>
        <location evidence="1">Cell membrane</location>
        <topology evidence="1">Multi-pass membrane protein</topology>
    </subcellularLocation>
</comment>
<accession>A0ABV6LQF9</accession>
<dbReference type="InterPro" id="IPR036259">
    <property type="entry name" value="MFS_trans_sf"/>
</dbReference>
<keyword evidence="4 6" id="KW-1133">Transmembrane helix</keyword>
<keyword evidence="2" id="KW-0813">Transport</keyword>
<proteinExistence type="predicted"/>
<evidence type="ECO:0000259" key="7">
    <source>
        <dbReference type="PROSITE" id="PS50850"/>
    </source>
</evidence>
<dbReference type="Proteomes" id="UP001589836">
    <property type="component" value="Unassembled WGS sequence"/>
</dbReference>
<dbReference type="InterPro" id="IPR011701">
    <property type="entry name" value="MFS"/>
</dbReference>
<name>A0ABV6LQF9_9BACI</name>
<gene>
    <name evidence="8" type="ORF">ACFFGV_12935</name>
</gene>
<feature type="transmembrane region" description="Helical" evidence="6">
    <location>
        <begin position="71"/>
        <end position="89"/>
    </location>
</feature>
<feature type="domain" description="Major facilitator superfamily (MFS) profile" evidence="7">
    <location>
        <begin position="1"/>
        <end position="394"/>
    </location>
</feature>
<dbReference type="EMBL" id="JBHLTP010000011">
    <property type="protein sequence ID" value="MFC0524473.1"/>
    <property type="molecule type" value="Genomic_DNA"/>
</dbReference>
<keyword evidence="9" id="KW-1185">Reference proteome</keyword>
<comment type="caution">
    <text evidence="8">The sequence shown here is derived from an EMBL/GenBank/DDBJ whole genome shotgun (WGS) entry which is preliminary data.</text>
</comment>
<evidence type="ECO:0000313" key="8">
    <source>
        <dbReference type="EMBL" id="MFC0524473.1"/>
    </source>
</evidence>
<dbReference type="Pfam" id="PF07690">
    <property type="entry name" value="MFS_1"/>
    <property type="match status" value="1"/>
</dbReference>
<evidence type="ECO:0000256" key="4">
    <source>
        <dbReference type="ARBA" id="ARBA00022989"/>
    </source>
</evidence>
<dbReference type="PANTHER" id="PTHR23530">
    <property type="entry name" value="TRANSPORT PROTEIN-RELATED"/>
    <property type="match status" value="1"/>
</dbReference>
<dbReference type="InterPro" id="IPR020846">
    <property type="entry name" value="MFS_dom"/>
</dbReference>
<feature type="transmembrane region" description="Helical" evidence="6">
    <location>
        <begin position="12"/>
        <end position="31"/>
    </location>
</feature>
<feature type="transmembrane region" description="Helical" evidence="6">
    <location>
        <begin position="43"/>
        <end position="64"/>
    </location>
</feature>
<evidence type="ECO:0000256" key="6">
    <source>
        <dbReference type="SAM" id="Phobius"/>
    </source>
</evidence>
<reference evidence="8 9" key="1">
    <citation type="submission" date="2024-09" db="EMBL/GenBank/DDBJ databases">
        <authorList>
            <person name="Sun Q."/>
            <person name="Mori K."/>
        </authorList>
    </citation>
    <scope>NUCLEOTIDE SEQUENCE [LARGE SCALE GENOMIC DNA]</scope>
    <source>
        <strain evidence="8 9">NCAIM B.02529</strain>
    </source>
</reference>
<evidence type="ECO:0000256" key="2">
    <source>
        <dbReference type="ARBA" id="ARBA00022448"/>
    </source>
</evidence>
<feature type="transmembrane region" description="Helical" evidence="6">
    <location>
        <begin position="134"/>
        <end position="157"/>
    </location>
</feature>
<feature type="transmembrane region" description="Helical" evidence="6">
    <location>
        <begin position="306"/>
        <end position="328"/>
    </location>
</feature>
<feature type="transmembrane region" description="Helical" evidence="6">
    <location>
        <begin position="163"/>
        <end position="182"/>
    </location>
</feature>
<dbReference type="PANTHER" id="PTHR23530:SF1">
    <property type="entry name" value="PERMEASE, MAJOR FACILITATOR SUPERFAMILY-RELATED"/>
    <property type="match status" value="1"/>
</dbReference>
<dbReference type="PROSITE" id="PS50850">
    <property type="entry name" value="MFS"/>
    <property type="match status" value="1"/>
</dbReference>
<dbReference type="RefSeq" id="WP_377348485.1">
    <property type="nucleotide sequence ID" value="NZ_JBHLTP010000011.1"/>
</dbReference>
<evidence type="ECO:0000256" key="5">
    <source>
        <dbReference type="ARBA" id="ARBA00023136"/>
    </source>
</evidence>
<keyword evidence="3 6" id="KW-0812">Transmembrane</keyword>
<protein>
    <submittedName>
        <fullName evidence="8">MFS transporter</fullName>
    </submittedName>
</protein>
<feature type="transmembrane region" description="Helical" evidence="6">
    <location>
        <begin position="369"/>
        <end position="390"/>
    </location>
</feature>
<feature type="transmembrane region" description="Helical" evidence="6">
    <location>
        <begin position="217"/>
        <end position="238"/>
    </location>
</feature>
<dbReference type="SUPFAM" id="SSF103473">
    <property type="entry name" value="MFS general substrate transporter"/>
    <property type="match status" value="1"/>
</dbReference>
<dbReference type="Gene3D" id="1.20.1250.20">
    <property type="entry name" value="MFS general substrate transporter like domains"/>
    <property type="match status" value="1"/>
</dbReference>
<evidence type="ECO:0000256" key="3">
    <source>
        <dbReference type="ARBA" id="ARBA00022692"/>
    </source>
</evidence>
<sequence>MDSMLTRNIRFLYIYTFVAQLFFDRALWVIYLSDKGLSMSDVGIAEALMHLSVVLFEIPTGMIADMYGRKVSLFIGNVLSVGYGSFMLISDSLSLFGLALATLGVAMTFQSGAEEALAYDTLKEKGQEHQYTRIFGNFTALSLLSLSLAKLTGGWMAEINWDFVYGGIIASHLLALIPILLLHEPKRELSIPEHKRITAQWRSQFSTSLSIWKDAKIIHIPVIFFIMVISSIVVLTFYGQEYFTRLGLSAPIIGAIFTLEGLIGVIMAKVAHRIERKWTFFTIVHYGYALYLSFFLLFIITPVWAIVLSFLVLSQLVTLFEPIFSHFIQQHISSDIRSTFFSMISVAESFAIMILFPAFGVMIDTIGFVNGFFILFLLLTIVFISGQFTLRKSQKQSSV</sequence>
<dbReference type="PROSITE" id="PS00216">
    <property type="entry name" value="SUGAR_TRANSPORT_1"/>
    <property type="match status" value="1"/>
</dbReference>
<dbReference type="InterPro" id="IPR053160">
    <property type="entry name" value="MFS_DHA3_Transporter"/>
</dbReference>
<organism evidence="8 9">
    <name type="scientific">Pontibacillus salicampi</name>
    <dbReference type="NCBI Taxonomy" id="1449801"/>
    <lineage>
        <taxon>Bacteria</taxon>
        <taxon>Bacillati</taxon>
        <taxon>Bacillota</taxon>
        <taxon>Bacilli</taxon>
        <taxon>Bacillales</taxon>
        <taxon>Bacillaceae</taxon>
        <taxon>Pontibacillus</taxon>
    </lineage>
</organism>
<evidence type="ECO:0000256" key="1">
    <source>
        <dbReference type="ARBA" id="ARBA00004651"/>
    </source>
</evidence>
<feature type="transmembrane region" description="Helical" evidence="6">
    <location>
        <begin position="250"/>
        <end position="268"/>
    </location>
</feature>
<evidence type="ECO:0000313" key="9">
    <source>
        <dbReference type="Proteomes" id="UP001589836"/>
    </source>
</evidence>
<keyword evidence="5 6" id="KW-0472">Membrane</keyword>
<feature type="transmembrane region" description="Helical" evidence="6">
    <location>
        <begin position="280"/>
        <end position="300"/>
    </location>
</feature>
<dbReference type="InterPro" id="IPR005829">
    <property type="entry name" value="Sugar_transporter_CS"/>
</dbReference>
<feature type="transmembrane region" description="Helical" evidence="6">
    <location>
        <begin position="340"/>
        <end position="363"/>
    </location>
</feature>